<evidence type="ECO:0000256" key="1">
    <source>
        <dbReference type="ARBA" id="ARBA00022741"/>
    </source>
</evidence>
<accession>A0ABP7VBC1</accession>
<dbReference type="SUPFAM" id="SSF52540">
    <property type="entry name" value="P-loop containing nucleoside triphosphate hydrolases"/>
    <property type="match status" value="1"/>
</dbReference>
<dbReference type="InterPro" id="IPR041664">
    <property type="entry name" value="AAA_16"/>
</dbReference>
<keyword evidence="6" id="KW-1185">Reference proteome</keyword>
<dbReference type="Proteomes" id="UP001500683">
    <property type="component" value="Unassembled WGS sequence"/>
</dbReference>
<feature type="domain" description="HTH luxR-type" evidence="4">
    <location>
        <begin position="882"/>
        <end position="947"/>
    </location>
</feature>
<protein>
    <submittedName>
        <fullName evidence="5">LuxR family transcriptional regulator</fullName>
    </submittedName>
</protein>
<dbReference type="InterPro" id="IPR027417">
    <property type="entry name" value="P-loop_NTPase"/>
</dbReference>
<evidence type="ECO:0000256" key="3">
    <source>
        <dbReference type="SAM" id="MobiDB-lite"/>
    </source>
</evidence>
<dbReference type="SUPFAM" id="SSF46894">
    <property type="entry name" value="C-terminal effector domain of the bipartite response regulators"/>
    <property type="match status" value="1"/>
</dbReference>
<organism evidence="5 6">
    <name type="scientific">Actinomadura miaoliensis</name>
    <dbReference type="NCBI Taxonomy" id="430685"/>
    <lineage>
        <taxon>Bacteria</taxon>
        <taxon>Bacillati</taxon>
        <taxon>Actinomycetota</taxon>
        <taxon>Actinomycetes</taxon>
        <taxon>Streptosporangiales</taxon>
        <taxon>Thermomonosporaceae</taxon>
        <taxon>Actinomadura</taxon>
    </lineage>
</organism>
<dbReference type="PANTHER" id="PTHR16305:SF35">
    <property type="entry name" value="TRANSCRIPTIONAL ACTIVATOR DOMAIN"/>
    <property type="match status" value="1"/>
</dbReference>
<sequence>MNLIERELELTTLRSLFAESLDGHGKVVVVGGAVASGKSALLHSLAEHATASGAVFLGATASHAEQRFPLGVVRQLFRGVTLPPGSEDARRLLDEQIGTAAFAGGEFRPETTAQTTWPVLQELCRVLLGMAARTPLVIGVDDVHHADAASLSFLSYVAYRLKSARIVMVLNERTGPRREHAWFHADLQSQPHYWRLRLKPLSRRGQIQLLRTRLDPRQAHEFAPVCDAVTGGNPILLQALLQDERVPPQNGPVRDAAELAVGDAFPQAVLHCLHRGGPEMHRVARALAILREPCSPDLVGGLLDLDAEFVSDVIDTMDTAGLLDAGRFRHPAVPAAVLEGMAAEERAALHGRAARLLHDRGAAPRTVAEHLIAATETAYRSAAQAPPGVTGPAQVNLCPAAEESWKVPVLLEAAEQARADGAAHTALVCLRLAHEICTDDRRRAEITMAMARVEWRVDPGSVERLLPGLVDAVRRGRLDGRHAVRLPGYLLWHGRPGEAVEVLAPLTGRAEAPVDASAGCLTATRLLMSCVYPGYPGAPGAVADRPAAPGRHVVSGMEGRRLRAAAALREVLTGRAVFDVPGTAEQFMQGTRLTETSPGAVLAVLAALVYDDHPHTAARWCDPLLDEAAARHEPLWHATLAAARAVISVRQGDIAAAEDHARAALARISPASWGVAIGMPISASVYATTAMGRYEDAATHLGIAVPDAMFDTLCGLHYLQARGRFHLATGHPETALADFQACGERMRRWRADVPGLVSWRTDAAQALLELGETRRAAELVDEQLAMVRHRTGRTLGVSLRVRALAAADPRRRGELLAEAVGVLEQCGDRYELALALGDLSRAQHALGERGEALATAQSAHRVSARSGALPPRTPARDGIPAPADPAAALTEAERRVAALVVQGRTNRQIADALLVTISTVEQHLTRIYRKLGVTRRADLVRRLRAGPPGPPGSPGPPGPAGSSGSAGSAGSAGSSESSGAAAAGTRCRDDQITSRGGT</sequence>
<keyword evidence="1" id="KW-0547">Nucleotide-binding</keyword>
<feature type="compositionally biased region" description="Low complexity" evidence="3">
    <location>
        <begin position="960"/>
        <end position="984"/>
    </location>
</feature>
<feature type="region of interest" description="Disordered" evidence="3">
    <location>
        <begin position="942"/>
        <end position="998"/>
    </location>
</feature>
<dbReference type="SMART" id="SM00421">
    <property type="entry name" value="HTH_LUXR"/>
    <property type="match status" value="1"/>
</dbReference>
<comment type="caution">
    <text evidence="5">The sequence shown here is derived from an EMBL/GenBank/DDBJ whole genome shotgun (WGS) entry which is preliminary data.</text>
</comment>
<reference evidence="6" key="1">
    <citation type="journal article" date="2019" name="Int. J. Syst. Evol. Microbiol.">
        <title>The Global Catalogue of Microorganisms (GCM) 10K type strain sequencing project: providing services to taxonomists for standard genome sequencing and annotation.</title>
        <authorList>
            <consortium name="The Broad Institute Genomics Platform"/>
            <consortium name="The Broad Institute Genome Sequencing Center for Infectious Disease"/>
            <person name="Wu L."/>
            <person name="Ma J."/>
        </authorList>
    </citation>
    <scope>NUCLEOTIDE SEQUENCE [LARGE SCALE GENOMIC DNA]</scope>
    <source>
        <strain evidence="6">JCM 16702</strain>
    </source>
</reference>
<feature type="compositionally biased region" description="Pro residues" evidence="3">
    <location>
        <begin position="947"/>
        <end position="959"/>
    </location>
</feature>
<keyword evidence="2" id="KW-0067">ATP-binding</keyword>
<evidence type="ECO:0000259" key="4">
    <source>
        <dbReference type="PROSITE" id="PS50043"/>
    </source>
</evidence>
<evidence type="ECO:0000313" key="6">
    <source>
        <dbReference type="Proteomes" id="UP001500683"/>
    </source>
</evidence>
<gene>
    <name evidence="5" type="ORF">GCM10022214_16420</name>
</gene>
<dbReference type="Pfam" id="PF13191">
    <property type="entry name" value="AAA_16"/>
    <property type="match status" value="1"/>
</dbReference>
<evidence type="ECO:0000313" key="5">
    <source>
        <dbReference type="EMBL" id="GAA4063609.1"/>
    </source>
</evidence>
<dbReference type="InterPro" id="IPR011990">
    <property type="entry name" value="TPR-like_helical_dom_sf"/>
</dbReference>
<dbReference type="CDD" id="cd06170">
    <property type="entry name" value="LuxR_C_like"/>
    <property type="match status" value="1"/>
</dbReference>
<proteinExistence type="predicted"/>
<dbReference type="Gene3D" id="1.10.10.10">
    <property type="entry name" value="Winged helix-like DNA-binding domain superfamily/Winged helix DNA-binding domain"/>
    <property type="match status" value="1"/>
</dbReference>
<dbReference type="InterPro" id="IPR036388">
    <property type="entry name" value="WH-like_DNA-bd_sf"/>
</dbReference>
<dbReference type="EMBL" id="BAAAZG010000006">
    <property type="protein sequence ID" value="GAA4063609.1"/>
    <property type="molecule type" value="Genomic_DNA"/>
</dbReference>
<dbReference type="RefSeq" id="WP_344943142.1">
    <property type="nucleotide sequence ID" value="NZ_BAAAZG010000006.1"/>
</dbReference>
<dbReference type="PROSITE" id="PS00622">
    <property type="entry name" value="HTH_LUXR_1"/>
    <property type="match status" value="1"/>
</dbReference>
<dbReference type="PRINTS" id="PR00038">
    <property type="entry name" value="HTHLUXR"/>
</dbReference>
<evidence type="ECO:0000256" key="2">
    <source>
        <dbReference type="ARBA" id="ARBA00022840"/>
    </source>
</evidence>
<dbReference type="Gene3D" id="1.25.40.10">
    <property type="entry name" value="Tetratricopeptide repeat domain"/>
    <property type="match status" value="1"/>
</dbReference>
<feature type="region of interest" description="Disordered" evidence="3">
    <location>
        <begin position="856"/>
        <end position="881"/>
    </location>
</feature>
<dbReference type="Pfam" id="PF00196">
    <property type="entry name" value="GerE"/>
    <property type="match status" value="1"/>
</dbReference>
<name>A0ABP7VBC1_9ACTN</name>
<dbReference type="InterPro" id="IPR016032">
    <property type="entry name" value="Sig_transdc_resp-reg_C-effctor"/>
</dbReference>
<dbReference type="PROSITE" id="PS50043">
    <property type="entry name" value="HTH_LUXR_2"/>
    <property type="match status" value="1"/>
</dbReference>
<dbReference type="InterPro" id="IPR000792">
    <property type="entry name" value="Tscrpt_reg_LuxR_C"/>
</dbReference>
<dbReference type="PANTHER" id="PTHR16305">
    <property type="entry name" value="TESTICULAR SOLUBLE ADENYLYL CYCLASE"/>
    <property type="match status" value="1"/>
</dbReference>